<protein>
    <recommendedName>
        <fullName evidence="2">SAC domain-containing protein</fullName>
    </recommendedName>
</protein>
<accession>A0AAQ3PTT5</accession>
<gene>
    <name evidence="3" type="ORF">U9M48_007093</name>
</gene>
<evidence type="ECO:0000313" key="4">
    <source>
        <dbReference type="Proteomes" id="UP001341281"/>
    </source>
</evidence>
<evidence type="ECO:0000256" key="1">
    <source>
        <dbReference type="SAM" id="Phobius"/>
    </source>
</evidence>
<dbReference type="AlphaFoldDB" id="A0AAQ3PTT5"/>
<reference evidence="3 4" key="1">
    <citation type="submission" date="2024-02" db="EMBL/GenBank/DDBJ databases">
        <title>High-quality chromosome-scale genome assembly of Pensacola bahiagrass (Paspalum notatum Flugge var. saurae).</title>
        <authorList>
            <person name="Vega J.M."/>
            <person name="Podio M."/>
            <person name="Orjuela J."/>
            <person name="Siena L.A."/>
            <person name="Pessino S.C."/>
            <person name="Combes M.C."/>
            <person name="Mariac C."/>
            <person name="Albertini E."/>
            <person name="Pupilli F."/>
            <person name="Ortiz J.P.A."/>
            <person name="Leblanc O."/>
        </authorList>
    </citation>
    <scope>NUCLEOTIDE SEQUENCE [LARGE SCALE GENOMIC DNA]</scope>
    <source>
        <strain evidence="3">R1</strain>
        <tissue evidence="3">Leaf</tissue>
    </source>
</reference>
<dbReference type="InterPro" id="IPR002013">
    <property type="entry name" value="SAC_dom"/>
</dbReference>
<dbReference type="PROSITE" id="PS50275">
    <property type="entry name" value="SAC"/>
    <property type="match status" value="1"/>
</dbReference>
<keyword evidence="1" id="KW-0812">Transmembrane</keyword>
<dbReference type="PANTHER" id="PTHR45662:SF10">
    <property type="entry name" value="PHOSPHOINOSITIDE PHOSPHATASE SAC8"/>
    <property type="match status" value="1"/>
</dbReference>
<feature type="domain" description="SAC" evidence="2">
    <location>
        <begin position="16"/>
        <end position="285"/>
    </location>
</feature>
<proteinExistence type="predicted"/>
<dbReference type="GO" id="GO:0046856">
    <property type="term" value="P:phosphatidylinositol dephosphorylation"/>
    <property type="evidence" value="ECO:0007669"/>
    <property type="project" value="TreeGrafter"/>
</dbReference>
<evidence type="ECO:0000313" key="3">
    <source>
        <dbReference type="EMBL" id="WVZ56590.1"/>
    </source>
</evidence>
<keyword evidence="1" id="KW-0472">Membrane</keyword>
<feature type="transmembrane region" description="Helical" evidence="1">
    <location>
        <begin position="385"/>
        <end position="404"/>
    </location>
</feature>
<name>A0AAQ3PTT5_PASNO</name>
<dbReference type="EMBL" id="CP144746">
    <property type="protein sequence ID" value="WVZ56590.1"/>
    <property type="molecule type" value="Genomic_DNA"/>
</dbReference>
<dbReference type="GO" id="GO:0005783">
    <property type="term" value="C:endoplasmic reticulum"/>
    <property type="evidence" value="ECO:0007669"/>
    <property type="project" value="TreeGrafter"/>
</dbReference>
<keyword evidence="1" id="KW-1133">Transmembrane helix</keyword>
<organism evidence="3 4">
    <name type="scientific">Paspalum notatum var. saurae</name>
    <dbReference type="NCBI Taxonomy" id="547442"/>
    <lineage>
        <taxon>Eukaryota</taxon>
        <taxon>Viridiplantae</taxon>
        <taxon>Streptophyta</taxon>
        <taxon>Embryophyta</taxon>
        <taxon>Tracheophyta</taxon>
        <taxon>Spermatophyta</taxon>
        <taxon>Magnoliopsida</taxon>
        <taxon>Liliopsida</taxon>
        <taxon>Poales</taxon>
        <taxon>Poaceae</taxon>
        <taxon>PACMAD clade</taxon>
        <taxon>Panicoideae</taxon>
        <taxon>Andropogonodae</taxon>
        <taxon>Paspaleae</taxon>
        <taxon>Paspalinae</taxon>
        <taxon>Paspalum</taxon>
    </lineage>
</organism>
<dbReference type="PANTHER" id="PTHR45662">
    <property type="entry name" value="PHOSPHATIDYLINOSITIDE PHOSPHATASE SAC1"/>
    <property type="match status" value="1"/>
</dbReference>
<sequence length="419" mass="46951">MEDGQEVGLSLTIIRFQSAQLTLKDRPVRITLFSRRCNRRLGTRMWRRGANLEGATANFVETEQLVEYEGFTSSFIQVRGSIPLLWEQIVDLSYKPRLSIIEHEETPKVIQRHFYDLSQRYGDTIVIDLTDKRGDEGDLSNAFAAEMDRIPGVRAISYMLDVALPSYRYVHFDFHHVCRGGNFDNLQALYNQIEEVIQKQGYFLMNSKGEILFEQSGVVRSNCIDCLDRTNVTQSFLARKSLDSQLQRMGALLSSESISLSDNINDIFKRLWVEHGDELSLEYAGSYALKGDLVRYGRQTLPGLIKDGMSALSRYYLNNFHDGVRQDALDLISGYYTVSQGSSSPFHNGGFESASYLPVASAIIVGGITATTFTLSQVGRNAQHFISSIVCAGLTVGVIALVKANGKQFCSRPRLCGLI</sequence>
<dbReference type="Proteomes" id="UP001341281">
    <property type="component" value="Chromosome 02"/>
</dbReference>
<evidence type="ECO:0000259" key="2">
    <source>
        <dbReference type="PROSITE" id="PS50275"/>
    </source>
</evidence>
<dbReference type="Pfam" id="PF02383">
    <property type="entry name" value="Syja_N"/>
    <property type="match status" value="1"/>
</dbReference>
<keyword evidence="4" id="KW-1185">Reference proteome</keyword>
<dbReference type="GO" id="GO:0043812">
    <property type="term" value="F:phosphatidylinositol-4-phosphate phosphatase activity"/>
    <property type="evidence" value="ECO:0007669"/>
    <property type="project" value="TreeGrafter"/>
</dbReference>